<accession>A0A4R4BBU4</accession>
<dbReference type="InterPro" id="IPR014001">
    <property type="entry name" value="Helicase_ATP-bd"/>
</dbReference>
<dbReference type="Proteomes" id="UP000295285">
    <property type="component" value="Unassembled WGS sequence"/>
</dbReference>
<proteinExistence type="predicted"/>
<protein>
    <recommendedName>
        <fullName evidence="2">Helicase ATP-binding domain-containing protein</fullName>
    </recommendedName>
</protein>
<reference evidence="3 4" key="1">
    <citation type="submission" date="2019-03" db="EMBL/GenBank/DDBJ databases">
        <title>Above-ground endophytic microbial communities from plants in different locations in the United States.</title>
        <authorList>
            <person name="Frank C."/>
        </authorList>
    </citation>
    <scope>NUCLEOTIDE SEQUENCE [LARGE SCALE GENOMIC DNA]</scope>
    <source>
        <strain evidence="3 4">LP_2_YM</strain>
    </source>
</reference>
<dbReference type="InterPro" id="IPR027417">
    <property type="entry name" value="P-loop_NTPase"/>
</dbReference>
<dbReference type="PANTHER" id="PTHR45766">
    <property type="entry name" value="DNA ANNEALING HELICASE AND ENDONUCLEASE ZRANB3 FAMILY MEMBER"/>
    <property type="match status" value="1"/>
</dbReference>
<keyword evidence="1" id="KW-0378">Hydrolase</keyword>
<name>A0A4R4BBU4_BACTU</name>
<dbReference type="PANTHER" id="PTHR45766:SF6">
    <property type="entry name" value="SWI_SNF-RELATED MATRIX-ASSOCIATED ACTIN-DEPENDENT REGULATOR OF CHROMATIN SUBFAMILY A-LIKE PROTEIN 1"/>
    <property type="match status" value="1"/>
</dbReference>
<dbReference type="GO" id="GO:0016787">
    <property type="term" value="F:hydrolase activity"/>
    <property type="evidence" value="ECO:0007669"/>
    <property type="project" value="UniProtKB-KW"/>
</dbReference>
<organism evidence="3 4">
    <name type="scientific">Bacillus thuringiensis</name>
    <dbReference type="NCBI Taxonomy" id="1428"/>
    <lineage>
        <taxon>Bacteria</taxon>
        <taxon>Bacillati</taxon>
        <taxon>Bacillota</taxon>
        <taxon>Bacilli</taxon>
        <taxon>Bacillales</taxon>
        <taxon>Bacillaceae</taxon>
        <taxon>Bacillus</taxon>
        <taxon>Bacillus cereus group</taxon>
    </lineage>
</organism>
<dbReference type="EMBL" id="SMDG01000012">
    <property type="protein sequence ID" value="TCW53137.1"/>
    <property type="molecule type" value="Genomic_DNA"/>
</dbReference>
<dbReference type="GO" id="GO:0031297">
    <property type="term" value="P:replication fork processing"/>
    <property type="evidence" value="ECO:0007669"/>
    <property type="project" value="TreeGrafter"/>
</dbReference>
<sequence>MKRIDYDAFFILGGNFMMQEMIQQNTFDQEQTPAMLQLETAAASHTSFCFALAVNRHHQIQFAVLGANDSTLKSFRAAISMGTSRLYFGEGKREESHYTLDKKVNVISKGQFEFINTQTINKKKAIIAFSKQLEAKYIVAIDEAPEMQVRDFLMAPPYGLPILEEWAKPIYEEILTRNLLQPLEVYFDKNEFSSLSIAQVVLKEKDCKEFLSEMIRSGKCQFPQEGTGEKINKIQDLNEYLLEYSPVMLDKVTKLDEPLHQPMKDQALSHFDTYKRPLFPVQAHVATGAAKALQVQKGIIIQGEMSSGKSAIMTATVDGYFHLTGKKGYRTCVFVPPTLTEKWAKEEIRHLIPDADVHLIKRTEDLIRIHQSWIQAGRPKPEKPTFFVISFTTMRGDSIKQMPLPYKKIALPKKSEEEVQRYYKNGYYCPDCGAKLRKKTSSIIVHQANGEQKEVCQYKDFTGSDLDSKTNKNSVCADCNSNIWSPKVKTKYASFKEWTKYENKLVQAIKEGNKPLQKQLELENRVKPYDAKQSGRAYRKVATVEYIRRKMKHFFDALICDEVHELKSETAQGTALGSLAKVCKKVVAGTGTLFGGRASDVFYTLWRLFPQKMVKSGFEYSSFMEWNETYGNIERTYYHDGEVTSNIASRGAQGTLDKTKVVPGISPYVFTQFLMDTTINVRFKDVWPNPVELVNVPTILVDMSEEQKQAYEHMKESFEKAIEAAKGTPDAGKLWLSYIRTGNAYPDNMIHYPNYYLDNAGKELVWSNDTFKFDEDCIQPKEKKLQEILHTEISEGRPTIIYVSDTGSTVKERDVQPRLQKVAEQVPGAKVSILRTNTVTPPKRSAWLKEQVNSGVNVIICSQELVKVGLDLLATPTLIFYQLSFSLFTLNQAARRHWRIGQTKQCRTFYLGYKETFQAQMAQLIAQKNKAAEAMNGDATSDGLNAMLGDTGDLQTLLIQNIKSGNKLKGSTEEWTKAASDESKRVLANIGNVITPVFESIEIQFTNWVEKLPETMDVAFMKEAQFVRRAVECIKNEQVPGVRVKQNVLEIDGEIEDVIRALTTLNTDKRMLVQKQDITFWDSVIVEVDSSKKKGKRKNKVIDGQFEFDLFG</sequence>
<feature type="domain" description="Helicase ATP-binding" evidence="2">
    <location>
        <begin position="274"/>
        <end position="612"/>
    </location>
</feature>
<dbReference type="AlphaFoldDB" id="A0A4R4BBU4"/>
<dbReference type="GO" id="GO:0006281">
    <property type="term" value="P:DNA repair"/>
    <property type="evidence" value="ECO:0007669"/>
    <property type="project" value="TreeGrafter"/>
</dbReference>
<evidence type="ECO:0000256" key="1">
    <source>
        <dbReference type="ARBA" id="ARBA00022801"/>
    </source>
</evidence>
<evidence type="ECO:0000259" key="2">
    <source>
        <dbReference type="SMART" id="SM00487"/>
    </source>
</evidence>
<dbReference type="Gene3D" id="3.40.50.300">
    <property type="entry name" value="P-loop containing nucleotide triphosphate hydrolases"/>
    <property type="match status" value="1"/>
</dbReference>
<comment type="caution">
    <text evidence="3">The sequence shown here is derived from an EMBL/GenBank/DDBJ whole genome shotgun (WGS) entry which is preliminary data.</text>
</comment>
<dbReference type="SUPFAM" id="SSF52540">
    <property type="entry name" value="P-loop containing nucleoside triphosphate hydrolases"/>
    <property type="match status" value="2"/>
</dbReference>
<evidence type="ECO:0000313" key="4">
    <source>
        <dbReference type="Proteomes" id="UP000295285"/>
    </source>
</evidence>
<gene>
    <name evidence="3" type="ORF">EC910_11286</name>
</gene>
<evidence type="ECO:0000313" key="3">
    <source>
        <dbReference type="EMBL" id="TCW53137.1"/>
    </source>
</evidence>
<dbReference type="SMART" id="SM00487">
    <property type="entry name" value="DEXDc"/>
    <property type="match status" value="1"/>
</dbReference>